<gene>
    <name evidence="1" type="ORF">JAO13_02355</name>
</gene>
<reference evidence="1" key="1">
    <citation type="submission" date="2020-12" db="EMBL/GenBank/DDBJ databases">
        <title>Burkholderia cepacia complex in Mexico.</title>
        <authorList>
            <person name="Estrada P."/>
        </authorList>
    </citation>
    <scope>NUCLEOTIDE SEQUENCE</scope>
    <source>
        <strain evidence="1">871</strain>
    </source>
</reference>
<evidence type="ECO:0000313" key="1">
    <source>
        <dbReference type="EMBL" id="MBH9695289.1"/>
    </source>
</evidence>
<dbReference type="AlphaFoldDB" id="A0A8I1DHY4"/>
<proteinExistence type="predicted"/>
<accession>A0A8I1DHY4</accession>
<comment type="caution">
    <text evidence="1">The sequence shown here is derived from an EMBL/GenBank/DDBJ whole genome shotgun (WGS) entry which is preliminary data.</text>
</comment>
<dbReference type="Proteomes" id="UP000645612">
    <property type="component" value="Unassembled WGS sequence"/>
</dbReference>
<name>A0A8I1DHY4_BURCE</name>
<sequence length="136" mass="14706">MDRHQASPAVTVREVGAEVARPLLARVDAFDTTGGVDTVARMTAIGRCFVIAHDGRDVGAYVLQRQGNECFVLAAQGGADFDLTAFLSVVVEAHARGLTSIAFQTRRPGLIRKAKRYGYYIAGRAPEGVVMRKDLQ</sequence>
<protein>
    <submittedName>
        <fullName evidence="1">Uncharacterized protein</fullName>
    </submittedName>
</protein>
<organism evidence="1 2">
    <name type="scientific">Burkholderia cepacia</name>
    <name type="common">Pseudomonas cepacia</name>
    <dbReference type="NCBI Taxonomy" id="292"/>
    <lineage>
        <taxon>Bacteria</taxon>
        <taxon>Pseudomonadati</taxon>
        <taxon>Pseudomonadota</taxon>
        <taxon>Betaproteobacteria</taxon>
        <taxon>Burkholderiales</taxon>
        <taxon>Burkholderiaceae</taxon>
        <taxon>Burkholderia</taxon>
        <taxon>Burkholderia cepacia complex</taxon>
    </lineage>
</organism>
<dbReference type="RefSeq" id="WP_176129472.1">
    <property type="nucleotide sequence ID" value="NZ_CADDZZ010000001.1"/>
</dbReference>
<evidence type="ECO:0000313" key="2">
    <source>
        <dbReference type="Proteomes" id="UP000645612"/>
    </source>
</evidence>
<dbReference type="EMBL" id="JAEDXG010000002">
    <property type="protein sequence ID" value="MBH9695289.1"/>
    <property type="molecule type" value="Genomic_DNA"/>
</dbReference>